<evidence type="ECO:0000313" key="6">
    <source>
        <dbReference type="EMBL" id="SAM00109.1"/>
    </source>
</evidence>
<accession>A0A168N9S3</accession>
<dbReference type="AlphaFoldDB" id="A0A168N9S3"/>
<keyword evidence="2 4" id="KW-0862">Zinc</keyword>
<proteinExistence type="predicted"/>
<dbReference type="Pfam" id="PF00412">
    <property type="entry name" value="LIM"/>
    <property type="match status" value="2"/>
</dbReference>
<feature type="domain" description="LIM zinc-binding" evidence="5">
    <location>
        <begin position="33"/>
        <end position="96"/>
    </location>
</feature>
<dbReference type="SUPFAM" id="SSF57716">
    <property type="entry name" value="Glucocorticoid receptor-like (DNA-binding domain)"/>
    <property type="match status" value="3"/>
</dbReference>
<sequence>MQAIQTTSNLPSTLHQYQQSTQPTTVSSLSSLLSCDACHKPLVGELVRALEGTFHLSCFNCLDCHEPVASMFFPIESTDGTQQPLCERDYFRRLNLVCDHCGDALKGSYITAVGKKFHLEHFCCTTCGDVFGPDDSYYEHNKNVYCHFHYSVKYAIKCTGCHTAILKQFVELNRNNVDEHWHPECYMINKFWNVKLARPIKDAGSQGLSHLTALELRDVQTAMEEKVYRIWTVLSAFEGRMVDHNENKT</sequence>
<protein>
    <recommendedName>
        <fullName evidence="5">LIM zinc-binding domain-containing protein</fullName>
    </recommendedName>
</protein>
<reference evidence="6" key="1">
    <citation type="submission" date="2016-04" db="EMBL/GenBank/DDBJ databases">
        <authorList>
            <person name="Evans L.H."/>
            <person name="Alamgir A."/>
            <person name="Owens N."/>
            <person name="Weber N.D."/>
            <person name="Virtaneva K."/>
            <person name="Barbian K."/>
            <person name="Babar A."/>
            <person name="Rosenke K."/>
        </authorList>
    </citation>
    <scope>NUCLEOTIDE SEQUENCE [LARGE SCALE GENOMIC DNA]</scope>
    <source>
        <strain evidence="6">CBS 101.48</strain>
    </source>
</reference>
<dbReference type="Proteomes" id="UP000078561">
    <property type="component" value="Unassembled WGS sequence"/>
</dbReference>
<evidence type="ECO:0000259" key="5">
    <source>
        <dbReference type="PROSITE" id="PS50023"/>
    </source>
</evidence>
<dbReference type="PROSITE" id="PS00478">
    <property type="entry name" value="LIM_DOMAIN_1"/>
    <property type="match status" value="2"/>
</dbReference>
<evidence type="ECO:0000256" key="3">
    <source>
        <dbReference type="ARBA" id="ARBA00023038"/>
    </source>
</evidence>
<dbReference type="PANTHER" id="PTHR24214:SF38">
    <property type="entry name" value="PDZ AND LIM DOMAIN PROTEIN ZASP-RELATED"/>
    <property type="match status" value="1"/>
</dbReference>
<dbReference type="GO" id="GO:0031941">
    <property type="term" value="C:filamentous actin"/>
    <property type="evidence" value="ECO:0007669"/>
    <property type="project" value="TreeGrafter"/>
</dbReference>
<dbReference type="InterPro" id="IPR001781">
    <property type="entry name" value="Znf_LIM"/>
</dbReference>
<dbReference type="OrthoDB" id="20689at2759"/>
<keyword evidence="3 4" id="KW-0440">LIM domain</keyword>
<dbReference type="GO" id="GO:0003779">
    <property type="term" value="F:actin binding"/>
    <property type="evidence" value="ECO:0007669"/>
    <property type="project" value="TreeGrafter"/>
</dbReference>
<name>A0A168N9S3_ABSGL</name>
<dbReference type="InterPro" id="IPR050604">
    <property type="entry name" value="PDZ-LIM_domain"/>
</dbReference>
<dbReference type="SMART" id="SM00132">
    <property type="entry name" value="LIM"/>
    <property type="match status" value="2"/>
</dbReference>
<dbReference type="PROSITE" id="PS50023">
    <property type="entry name" value="LIM_DOMAIN_2"/>
    <property type="match status" value="2"/>
</dbReference>
<keyword evidence="1 4" id="KW-0479">Metal-binding</keyword>
<evidence type="ECO:0000256" key="4">
    <source>
        <dbReference type="PROSITE-ProRule" id="PRU00125"/>
    </source>
</evidence>
<evidence type="ECO:0000313" key="7">
    <source>
        <dbReference type="Proteomes" id="UP000078561"/>
    </source>
</evidence>
<dbReference type="GO" id="GO:0051371">
    <property type="term" value="F:muscle alpha-actinin binding"/>
    <property type="evidence" value="ECO:0007669"/>
    <property type="project" value="TreeGrafter"/>
</dbReference>
<dbReference type="GO" id="GO:0030036">
    <property type="term" value="P:actin cytoskeleton organization"/>
    <property type="evidence" value="ECO:0007669"/>
    <property type="project" value="TreeGrafter"/>
</dbReference>
<evidence type="ECO:0000256" key="2">
    <source>
        <dbReference type="ARBA" id="ARBA00022833"/>
    </source>
</evidence>
<dbReference type="InParanoid" id="A0A168N9S3"/>
<keyword evidence="7" id="KW-1185">Reference proteome</keyword>
<organism evidence="6">
    <name type="scientific">Absidia glauca</name>
    <name type="common">Pin mould</name>
    <dbReference type="NCBI Taxonomy" id="4829"/>
    <lineage>
        <taxon>Eukaryota</taxon>
        <taxon>Fungi</taxon>
        <taxon>Fungi incertae sedis</taxon>
        <taxon>Mucoromycota</taxon>
        <taxon>Mucoromycotina</taxon>
        <taxon>Mucoromycetes</taxon>
        <taxon>Mucorales</taxon>
        <taxon>Cunninghamellaceae</taxon>
        <taxon>Absidia</taxon>
    </lineage>
</organism>
<evidence type="ECO:0000256" key="1">
    <source>
        <dbReference type="ARBA" id="ARBA00022723"/>
    </source>
</evidence>
<dbReference type="GO" id="GO:0046872">
    <property type="term" value="F:metal ion binding"/>
    <property type="evidence" value="ECO:0007669"/>
    <property type="project" value="UniProtKB-KW"/>
</dbReference>
<dbReference type="Gene3D" id="2.10.110.10">
    <property type="entry name" value="Cysteine Rich Protein"/>
    <property type="match status" value="3"/>
</dbReference>
<feature type="domain" description="LIM zinc-binding" evidence="5">
    <location>
        <begin position="97"/>
        <end position="156"/>
    </location>
</feature>
<dbReference type="STRING" id="4829.A0A168N9S3"/>
<gene>
    <name evidence="6" type="primary">ABSGL_05784.1 scaffold 7482</name>
</gene>
<dbReference type="GO" id="GO:0001725">
    <property type="term" value="C:stress fiber"/>
    <property type="evidence" value="ECO:0007669"/>
    <property type="project" value="TreeGrafter"/>
</dbReference>
<dbReference type="PANTHER" id="PTHR24214">
    <property type="entry name" value="PDZ AND LIM DOMAIN PROTEIN ZASP"/>
    <property type="match status" value="1"/>
</dbReference>
<dbReference type="EMBL" id="LT553140">
    <property type="protein sequence ID" value="SAM00109.1"/>
    <property type="molecule type" value="Genomic_DNA"/>
</dbReference>